<dbReference type="AlphaFoldDB" id="X1DMZ3"/>
<gene>
    <name evidence="1" type="ORF">S01H4_59110</name>
</gene>
<sequence>VLAPAWPVDLPAIINIIGGYIDLIGIINATGQAVDLGAIITPRLIKLAVLMPVHTMEYLDLGAVISLQPCYNQGIADLGAYMIIFQKHDLIATVYGLRASGANIRDLAAVIAVGDYIYDKDTVDDLSITFTTYADALALDDLPITWFDMMVMPTDELDICFKPGGGCKIPANLLTAIIGHNPTFDLEAYINGVVQAPYIFGDPIFGPW</sequence>
<feature type="non-terminal residue" evidence="1">
    <location>
        <position position="1"/>
    </location>
</feature>
<reference evidence="1" key="1">
    <citation type="journal article" date="2014" name="Front. Microbiol.">
        <title>High frequency of phylogenetically diverse reductive dehalogenase-homologous genes in deep subseafloor sedimentary metagenomes.</title>
        <authorList>
            <person name="Kawai M."/>
            <person name="Futagami T."/>
            <person name="Toyoda A."/>
            <person name="Takaki Y."/>
            <person name="Nishi S."/>
            <person name="Hori S."/>
            <person name="Arai W."/>
            <person name="Tsubouchi T."/>
            <person name="Morono Y."/>
            <person name="Uchiyama I."/>
            <person name="Ito T."/>
            <person name="Fujiyama A."/>
            <person name="Inagaki F."/>
            <person name="Takami H."/>
        </authorList>
    </citation>
    <scope>NUCLEOTIDE SEQUENCE</scope>
    <source>
        <strain evidence="1">Expedition CK06-06</strain>
    </source>
</reference>
<evidence type="ECO:0000313" key="1">
    <source>
        <dbReference type="EMBL" id="GAH06369.1"/>
    </source>
</evidence>
<organism evidence="1">
    <name type="scientific">marine sediment metagenome</name>
    <dbReference type="NCBI Taxonomy" id="412755"/>
    <lineage>
        <taxon>unclassified sequences</taxon>
        <taxon>metagenomes</taxon>
        <taxon>ecological metagenomes</taxon>
    </lineage>
</organism>
<feature type="non-terminal residue" evidence="1">
    <location>
        <position position="208"/>
    </location>
</feature>
<accession>X1DMZ3</accession>
<protein>
    <submittedName>
        <fullName evidence="1">Uncharacterized protein</fullName>
    </submittedName>
</protein>
<proteinExistence type="predicted"/>
<dbReference type="EMBL" id="BART01034618">
    <property type="protein sequence ID" value="GAH06369.1"/>
    <property type="molecule type" value="Genomic_DNA"/>
</dbReference>
<comment type="caution">
    <text evidence="1">The sequence shown here is derived from an EMBL/GenBank/DDBJ whole genome shotgun (WGS) entry which is preliminary data.</text>
</comment>
<name>X1DMZ3_9ZZZZ</name>